<sequence>MSSMGIYDDTAIEGICSRLRVLVQDSFQKHLYVSAIFFADQLVSLQGPQPEEIYTLAECYFKNREYRRVLHLLKKHNEATENSDRLKLLVAQSLIECRDWEEALRYLECNWPEDQGASDPKTAASFALLRGKVYEAMENLENALLWYEQAAHLDAYCHEALERLVGSHLLTIEREIALLKGLKLHKEDEWLRHLYAAKLTASRSSDENPFAEAASGGAPSVLGDWRNRSVRDRFREPMGAAWSPGSSSGETPTKELRLQTFGFLDRGGLSAAMLTPFTWRSSDSAWA</sequence>
<evidence type="ECO:0000256" key="1">
    <source>
        <dbReference type="ARBA" id="ARBA00022618"/>
    </source>
</evidence>
<gene>
    <name evidence="7" type="ORF">CCMP2556_LOCUS27309</name>
</gene>
<keyword evidence="8" id="KW-1185">Reference proteome</keyword>
<accession>A0ABP0MUY1</accession>
<dbReference type="PANTHER" id="PTHR12558">
    <property type="entry name" value="CELL DIVISION CYCLE 16,23,27"/>
    <property type="match status" value="1"/>
</dbReference>
<reference evidence="7 8" key="1">
    <citation type="submission" date="2024-02" db="EMBL/GenBank/DDBJ databases">
        <authorList>
            <person name="Chen Y."/>
            <person name="Shah S."/>
            <person name="Dougan E. K."/>
            <person name="Thang M."/>
            <person name="Chan C."/>
        </authorList>
    </citation>
    <scope>NUCLEOTIDE SEQUENCE [LARGE SCALE GENOMIC DNA]</scope>
</reference>
<keyword evidence="6" id="KW-0131">Cell cycle</keyword>
<keyword evidence="2" id="KW-0677">Repeat</keyword>
<evidence type="ECO:0000256" key="5">
    <source>
        <dbReference type="ARBA" id="ARBA00022803"/>
    </source>
</evidence>
<dbReference type="Gene3D" id="1.25.40.10">
    <property type="entry name" value="Tetratricopeptide repeat domain"/>
    <property type="match status" value="1"/>
</dbReference>
<evidence type="ECO:0000256" key="6">
    <source>
        <dbReference type="ARBA" id="ARBA00023306"/>
    </source>
</evidence>
<dbReference type="Pfam" id="PF12895">
    <property type="entry name" value="ANAPC3"/>
    <property type="match status" value="1"/>
</dbReference>
<keyword evidence="1" id="KW-0132">Cell division</keyword>
<evidence type="ECO:0008006" key="9">
    <source>
        <dbReference type="Google" id="ProtNLM"/>
    </source>
</evidence>
<dbReference type="PANTHER" id="PTHR12558:SF9">
    <property type="entry name" value="CELL DIVISION CYCLE PROTEIN 16 HOMOLOG"/>
    <property type="match status" value="1"/>
</dbReference>
<keyword evidence="3" id="KW-0498">Mitosis</keyword>
<evidence type="ECO:0000256" key="2">
    <source>
        <dbReference type="ARBA" id="ARBA00022737"/>
    </source>
</evidence>
<organism evidence="7 8">
    <name type="scientific">Durusdinium trenchii</name>
    <dbReference type="NCBI Taxonomy" id="1381693"/>
    <lineage>
        <taxon>Eukaryota</taxon>
        <taxon>Sar</taxon>
        <taxon>Alveolata</taxon>
        <taxon>Dinophyceae</taxon>
        <taxon>Suessiales</taxon>
        <taxon>Symbiodiniaceae</taxon>
        <taxon>Durusdinium</taxon>
    </lineage>
</organism>
<evidence type="ECO:0000313" key="7">
    <source>
        <dbReference type="EMBL" id="CAK9054652.1"/>
    </source>
</evidence>
<evidence type="ECO:0000256" key="3">
    <source>
        <dbReference type="ARBA" id="ARBA00022776"/>
    </source>
</evidence>
<name>A0ABP0MUY1_9DINO</name>
<keyword evidence="4" id="KW-0833">Ubl conjugation pathway</keyword>
<dbReference type="SUPFAM" id="SSF48452">
    <property type="entry name" value="TPR-like"/>
    <property type="match status" value="1"/>
</dbReference>
<protein>
    <recommendedName>
        <fullName evidence="9">ER membrane protein complex subunit 2</fullName>
    </recommendedName>
</protein>
<comment type="caution">
    <text evidence="7">The sequence shown here is derived from an EMBL/GenBank/DDBJ whole genome shotgun (WGS) entry which is preliminary data.</text>
</comment>
<dbReference type="EMBL" id="CAXAMN010019602">
    <property type="protein sequence ID" value="CAK9054652.1"/>
    <property type="molecule type" value="Genomic_DNA"/>
</dbReference>
<evidence type="ECO:0000256" key="4">
    <source>
        <dbReference type="ARBA" id="ARBA00022786"/>
    </source>
</evidence>
<keyword evidence="5" id="KW-0802">TPR repeat</keyword>
<dbReference type="InterPro" id="IPR011990">
    <property type="entry name" value="TPR-like_helical_dom_sf"/>
</dbReference>
<dbReference type="Proteomes" id="UP001642484">
    <property type="component" value="Unassembled WGS sequence"/>
</dbReference>
<evidence type="ECO:0000313" key="8">
    <source>
        <dbReference type="Proteomes" id="UP001642484"/>
    </source>
</evidence>
<proteinExistence type="predicted"/>